<feature type="domain" description="Topoisomerase 6 subunit A/Spo11 TOPRIM" evidence="1">
    <location>
        <begin position="70"/>
        <end position="173"/>
    </location>
</feature>
<dbReference type="Gene3D" id="3.40.1360.10">
    <property type="match status" value="1"/>
</dbReference>
<comment type="caution">
    <text evidence="2">The sequence shown here is derived from an EMBL/GenBank/DDBJ whole genome shotgun (WGS) entry which is preliminary data.</text>
</comment>
<reference evidence="2 3" key="1">
    <citation type="journal article" date="2024" name="J Genomics">
        <title>Draft genome sequencing and assembly of Favolaschia claudopus CIRM-BRFM 2984 isolated from oak limbs.</title>
        <authorList>
            <person name="Navarro D."/>
            <person name="Drula E."/>
            <person name="Chaduli D."/>
            <person name="Cazenave R."/>
            <person name="Ahrendt S."/>
            <person name="Wang J."/>
            <person name="Lipzen A."/>
            <person name="Daum C."/>
            <person name="Barry K."/>
            <person name="Grigoriev I.V."/>
            <person name="Favel A."/>
            <person name="Rosso M.N."/>
            <person name="Martin F."/>
        </authorList>
    </citation>
    <scope>NUCLEOTIDE SEQUENCE [LARGE SCALE GENOMIC DNA]</scope>
    <source>
        <strain evidence="2 3">CIRM-BRFM 2984</strain>
    </source>
</reference>
<dbReference type="SUPFAM" id="SSF56726">
    <property type="entry name" value="DNA topoisomerase IV, alpha subunit"/>
    <property type="match status" value="1"/>
</dbReference>
<dbReference type="PANTHER" id="PTHR10848:SF0">
    <property type="entry name" value="MEIOTIC RECOMBINATION PROTEIN SPO11"/>
    <property type="match status" value="1"/>
</dbReference>
<sequence length="208" mass="23171">MIITQLARTLGVPRWFLNITAESKGEYWAPPQTVYVQLADGRTKRNHDDLCTVPCDIDLVSVMLNPRIKWVLIVEKRTIFHAMQRRKVYQDVGLFGGEGLLITAGGVPDYATRLFIKRLASAHPQVYVACLTDGNAGGVQVADCYRNSSAETLQEDLACPAVDWIGLFPWGHSVKSKDRHTMDEKTAKIGEVPGEARLLNAANLENEY</sequence>
<dbReference type="InterPro" id="IPR034136">
    <property type="entry name" value="TOPRIM_Topo6A/Spo11"/>
</dbReference>
<dbReference type="InterPro" id="IPR036078">
    <property type="entry name" value="Spo11/TopoVI_A_sf"/>
</dbReference>
<name>A0AAW0A245_9AGAR</name>
<evidence type="ECO:0000313" key="2">
    <source>
        <dbReference type="EMBL" id="KAK6997062.1"/>
    </source>
</evidence>
<gene>
    <name evidence="2" type="ORF">R3P38DRAFT_1929772</name>
</gene>
<dbReference type="Proteomes" id="UP001362999">
    <property type="component" value="Unassembled WGS sequence"/>
</dbReference>
<dbReference type="Pfam" id="PF21180">
    <property type="entry name" value="TOP6A-Spo11_Toprim"/>
    <property type="match status" value="1"/>
</dbReference>
<dbReference type="GO" id="GO:0003677">
    <property type="term" value="F:DNA binding"/>
    <property type="evidence" value="ECO:0007669"/>
    <property type="project" value="InterPro"/>
</dbReference>
<keyword evidence="3" id="KW-1185">Reference proteome</keyword>
<dbReference type="EMBL" id="JAWWNJ010000094">
    <property type="protein sequence ID" value="KAK6997062.1"/>
    <property type="molecule type" value="Genomic_DNA"/>
</dbReference>
<dbReference type="PANTHER" id="PTHR10848">
    <property type="entry name" value="MEIOTIC RECOMBINATION PROTEIN SPO11"/>
    <property type="match status" value="1"/>
</dbReference>
<dbReference type="PRINTS" id="PR01550">
    <property type="entry name" value="TOP6AFAMILY"/>
</dbReference>
<protein>
    <submittedName>
        <fullName evidence="2">Spo11/DNA topoisomerase VI subunit A</fullName>
    </submittedName>
</protein>
<evidence type="ECO:0000259" key="1">
    <source>
        <dbReference type="Pfam" id="PF21180"/>
    </source>
</evidence>
<evidence type="ECO:0000313" key="3">
    <source>
        <dbReference type="Proteomes" id="UP001362999"/>
    </source>
</evidence>
<dbReference type="InterPro" id="IPR002815">
    <property type="entry name" value="Spo11/TopoVI_A"/>
</dbReference>
<dbReference type="GO" id="GO:0005694">
    <property type="term" value="C:chromosome"/>
    <property type="evidence" value="ECO:0007669"/>
    <property type="project" value="InterPro"/>
</dbReference>
<organism evidence="2 3">
    <name type="scientific">Favolaschia claudopus</name>
    <dbReference type="NCBI Taxonomy" id="2862362"/>
    <lineage>
        <taxon>Eukaryota</taxon>
        <taxon>Fungi</taxon>
        <taxon>Dikarya</taxon>
        <taxon>Basidiomycota</taxon>
        <taxon>Agaricomycotina</taxon>
        <taxon>Agaricomycetes</taxon>
        <taxon>Agaricomycetidae</taxon>
        <taxon>Agaricales</taxon>
        <taxon>Marasmiineae</taxon>
        <taxon>Mycenaceae</taxon>
        <taxon>Favolaschia</taxon>
    </lineage>
</organism>
<dbReference type="GO" id="GO:0003918">
    <property type="term" value="F:DNA topoisomerase type II (double strand cut, ATP-hydrolyzing) activity"/>
    <property type="evidence" value="ECO:0007669"/>
    <property type="project" value="InterPro"/>
</dbReference>
<dbReference type="AlphaFoldDB" id="A0AAW0A245"/>
<proteinExistence type="predicted"/>
<accession>A0AAW0A245</accession>